<keyword evidence="2" id="KW-0863">Zinc-finger</keyword>
<dbReference type="GO" id="GO:0004842">
    <property type="term" value="F:ubiquitin-protein transferase activity"/>
    <property type="evidence" value="ECO:0007669"/>
    <property type="project" value="InterPro"/>
</dbReference>
<name>A0A9W9H0A1_9EURO</name>
<accession>A0A9W9H0A1</accession>
<dbReference type="GO" id="GO:0008270">
    <property type="term" value="F:zinc ion binding"/>
    <property type="evidence" value="ECO:0007669"/>
    <property type="project" value="UniProtKB-KW"/>
</dbReference>
<evidence type="ECO:0000256" key="3">
    <source>
        <dbReference type="ARBA" id="ARBA00022786"/>
    </source>
</evidence>
<dbReference type="InterPro" id="IPR031127">
    <property type="entry name" value="E3_UB_ligase_RBR"/>
</dbReference>
<dbReference type="Proteomes" id="UP001149079">
    <property type="component" value="Unassembled WGS sequence"/>
</dbReference>
<dbReference type="GeneID" id="81404443"/>
<dbReference type="SUPFAM" id="SSF57850">
    <property type="entry name" value="RING/U-box"/>
    <property type="match status" value="1"/>
</dbReference>
<reference evidence="6" key="2">
    <citation type="journal article" date="2023" name="IMA Fungus">
        <title>Comparative genomic study of the Penicillium genus elucidates a diverse pangenome and 15 lateral gene transfer events.</title>
        <authorList>
            <person name="Petersen C."/>
            <person name="Sorensen T."/>
            <person name="Nielsen M.R."/>
            <person name="Sondergaard T.E."/>
            <person name="Sorensen J.L."/>
            <person name="Fitzpatrick D.A."/>
            <person name="Frisvad J.C."/>
            <person name="Nielsen K.L."/>
        </authorList>
    </citation>
    <scope>NUCLEOTIDE SEQUENCE</scope>
    <source>
        <strain evidence="6">IBT 22155</strain>
    </source>
</reference>
<dbReference type="EMBL" id="JAPQKL010000004">
    <property type="protein sequence ID" value="KAJ5135251.1"/>
    <property type="molecule type" value="Genomic_DNA"/>
</dbReference>
<evidence type="ECO:0000313" key="7">
    <source>
        <dbReference type="Proteomes" id="UP001149079"/>
    </source>
</evidence>
<sequence length="388" mass="43572">MDQLTAELIVHLQLEDACSCSETFKGKSRGPTDAELAFQLQKEQLEAVSHTLKDRRMAMSFAAAVQADGRVLAETQEQEEIAFKDRLVARQWVDGERLVSPNDPEPQTAGLDDETLKKLEALYVSGVKGFFDWDHGDTAGSEADHAESSAWAARRPHQARPRMTQCVACGENTEFFNVARAPCRHEYCRTCLESLFKASITDESLFPPRCCRQPISLSTARIFLKSDLVQLYEKKKIEFETPNRTYCYSTRCSAFIEQSHIVGEVATCPECRHTTCTNCKGRAHTGDCPNDSAMQQLLEAARENGWQRCYSCWRLVELEHGCNHMTSIIAAAVVPNSVTIVGSGGRIADANNGMNIVFLRVHTKSLIETKVIRLHQRLTELIFKFMML</sequence>
<keyword evidence="7" id="KW-1185">Reference proteome</keyword>
<proteinExistence type="predicted"/>
<comment type="caution">
    <text evidence="6">The sequence shown here is derived from an EMBL/GenBank/DDBJ whole genome shotgun (WGS) entry which is preliminary data.</text>
</comment>
<keyword evidence="1" id="KW-0479">Metal-binding</keyword>
<dbReference type="RefSeq" id="XP_056522223.1">
    <property type="nucleotide sequence ID" value="XM_056665273.1"/>
</dbReference>
<organism evidence="6 7">
    <name type="scientific">Penicillium bovifimosum</name>
    <dbReference type="NCBI Taxonomy" id="126998"/>
    <lineage>
        <taxon>Eukaryota</taxon>
        <taxon>Fungi</taxon>
        <taxon>Dikarya</taxon>
        <taxon>Ascomycota</taxon>
        <taxon>Pezizomycotina</taxon>
        <taxon>Eurotiomycetes</taxon>
        <taxon>Eurotiomycetidae</taxon>
        <taxon>Eurotiales</taxon>
        <taxon>Aspergillaceae</taxon>
        <taxon>Penicillium</taxon>
    </lineage>
</organism>
<dbReference type="CDD" id="cd20335">
    <property type="entry name" value="BRcat_RBR"/>
    <property type="match status" value="1"/>
</dbReference>
<dbReference type="InterPro" id="IPR017907">
    <property type="entry name" value="Znf_RING_CS"/>
</dbReference>
<dbReference type="InterPro" id="IPR002867">
    <property type="entry name" value="IBR_dom"/>
</dbReference>
<dbReference type="OrthoDB" id="10009520at2759"/>
<dbReference type="GO" id="GO:0016567">
    <property type="term" value="P:protein ubiquitination"/>
    <property type="evidence" value="ECO:0007669"/>
    <property type="project" value="InterPro"/>
</dbReference>
<dbReference type="Gene3D" id="3.30.40.10">
    <property type="entry name" value="Zinc/RING finger domain, C3HC4 (zinc finger)"/>
    <property type="match status" value="1"/>
</dbReference>
<keyword evidence="3" id="KW-0833">Ubl conjugation pathway</keyword>
<dbReference type="PANTHER" id="PTHR11685">
    <property type="entry name" value="RBR FAMILY RING FINGER AND IBR DOMAIN-CONTAINING"/>
    <property type="match status" value="1"/>
</dbReference>
<protein>
    <recommendedName>
        <fullName evidence="5">IBR domain-containing protein</fullName>
    </recommendedName>
</protein>
<keyword evidence="4" id="KW-0862">Zinc</keyword>
<evidence type="ECO:0000256" key="4">
    <source>
        <dbReference type="ARBA" id="ARBA00022833"/>
    </source>
</evidence>
<dbReference type="AlphaFoldDB" id="A0A9W9H0A1"/>
<gene>
    <name evidence="6" type="ORF">N7515_004529</name>
</gene>
<evidence type="ECO:0000256" key="1">
    <source>
        <dbReference type="ARBA" id="ARBA00022723"/>
    </source>
</evidence>
<evidence type="ECO:0000313" key="6">
    <source>
        <dbReference type="EMBL" id="KAJ5135251.1"/>
    </source>
</evidence>
<reference evidence="6" key="1">
    <citation type="submission" date="2022-11" db="EMBL/GenBank/DDBJ databases">
        <authorList>
            <person name="Petersen C."/>
        </authorList>
    </citation>
    <scope>NUCLEOTIDE SEQUENCE</scope>
    <source>
        <strain evidence="6">IBT 22155</strain>
    </source>
</reference>
<feature type="domain" description="IBR" evidence="5">
    <location>
        <begin position="230"/>
        <end position="286"/>
    </location>
</feature>
<dbReference type="InterPro" id="IPR013083">
    <property type="entry name" value="Znf_RING/FYVE/PHD"/>
</dbReference>
<evidence type="ECO:0000256" key="2">
    <source>
        <dbReference type="ARBA" id="ARBA00022771"/>
    </source>
</evidence>
<dbReference type="PROSITE" id="PS00518">
    <property type="entry name" value="ZF_RING_1"/>
    <property type="match status" value="1"/>
</dbReference>
<evidence type="ECO:0000259" key="5">
    <source>
        <dbReference type="Pfam" id="PF01485"/>
    </source>
</evidence>
<dbReference type="Pfam" id="PF01485">
    <property type="entry name" value="IBR"/>
    <property type="match status" value="1"/>
</dbReference>
<dbReference type="Gene3D" id="1.20.120.1750">
    <property type="match status" value="1"/>
</dbReference>